<dbReference type="RefSeq" id="WP_367845851.1">
    <property type="nucleotide sequence ID" value="NZ_JBFOHL010000015.1"/>
</dbReference>
<evidence type="ECO:0000313" key="2">
    <source>
        <dbReference type="Proteomes" id="UP001556170"/>
    </source>
</evidence>
<protein>
    <submittedName>
        <fullName evidence="1">Uncharacterized protein</fullName>
    </submittedName>
</protein>
<evidence type="ECO:0000313" key="1">
    <source>
        <dbReference type="EMBL" id="MEW9625561.1"/>
    </source>
</evidence>
<keyword evidence="2" id="KW-1185">Reference proteome</keyword>
<accession>A0ABV3QSI8</accession>
<dbReference type="Proteomes" id="UP001556170">
    <property type="component" value="Unassembled WGS sequence"/>
</dbReference>
<organism evidence="1 2">
    <name type="scientific">Rhodanobacter geophilus</name>
    <dbReference type="NCBI Taxonomy" id="3162488"/>
    <lineage>
        <taxon>Bacteria</taxon>
        <taxon>Pseudomonadati</taxon>
        <taxon>Pseudomonadota</taxon>
        <taxon>Gammaproteobacteria</taxon>
        <taxon>Lysobacterales</taxon>
        <taxon>Rhodanobacteraceae</taxon>
        <taxon>Rhodanobacter</taxon>
    </lineage>
</organism>
<sequence>MSTQADTIQPPPETLAVPLRFARHNFEAFCYSTLSCRVIYNDHDFTRDAADKPSPPPPSPDYKSAWPGVLYVGIDNFPAPAKVQWTSLDGVRHATEVDLAKVFKDQLIWHKVPKSDMADFYSGSVAGEPNIYLEVKDRTINVYMEMLIPTKSEQIPGNKLSYGRDDLFLVWTHIY</sequence>
<name>A0ABV3QSI8_9GAMM</name>
<dbReference type="EMBL" id="JBFOHL010000015">
    <property type="protein sequence ID" value="MEW9625561.1"/>
    <property type="molecule type" value="Genomic_DNA"/>
</dbReference>
<comment type="caution">
    <text evidence="1">The sequence shown here is derived from an EMBL/GenBank/DDBJ whole genome shotgun (WGS) entry which is preliminary data.</text>
</comment>
<proteinExistence type="predicted"/>
<gene>
    <name evidence="1" type="ORF">ABQJ56_15130</name>
</gene>
<reference evidence="1 2" key="1">
    <citation type="submission" date="2024-06" db="EMBL/GenBank/DDBJ databases">
        <authorList>
            <person name="Woo H."/>
        </authorList>
    </citation>
    <scope>NUCLEOTIDE SEQUENCE [LARGE SCALE GENOMIC DNA]</scope>
    <source>
        <strain evidence="1 2">S2-g</strain>
    </source>
</reference>